<protein>
    <submittedName>
        <fullName evidence="2">AAA family ATPase</fullName>
    </submittedName>
</protein>
<dbReference type="SUPFAM" id="SSF52540">
    <property type="entry name" value="P-loop containing nucleoside triphosphate hydrolases"/>
    <property type="match status" value="1"/>
</dbReference>
<dbReference type="InterPro" id="IPR014819">
    <property type="entry name" value="PriCT_2"/>
</dbReference>
<reference evidence="2 3" key="1">
    <citation type="submission" date="2021-12" db="EMBL/GenBank/DDBJ databases">
        <title>Sinirhodobacter sp. WL0062 is a bacterium isolated from seawater.</title>
        <authorList>
            <person name="Wang L."/>
            <person name="He W."/>
            <person name="Zhang D.-F."/>
        </authorList>
    </citation>
    <scope>NUCLEOTIDE SEQUENCE [LARGE SCALE GENOMIC DNA]</scope>
    <source>
        <strain evidence="2 3">WL0062</strain>
    </source>
</reference>
<organism evidence="2 3">
    <name type="scientific">Rhodobacter flavimaris</name>
    <dbReference type="NCBI Taxonomy" id="2907145"/>
    <lineage>
        <taxon>Bacteria</taxon>
        <taxon>Pseudomonadati</taxon>
        <taxon>Pseudomonadota</taxon>
        <taxon>Alphaproteobacteria</taxon>
        <taxon>Rhodobacterales</taxon>
        <taxon>Rhodobacter group</taxon>
        <taxon>Rhodobacter</taxon>
    </lineage>
</organism>
<sequence>MDKVAEPAIGPQTALAVMQSVPRWLVWQAVPEPGKKPRKVPFYTNGTRRSGTLDTDADRAQLATYDQAKGVLAGRGDDWGLAFALGPDGSGRHWQGVDFDDVQANGLGGLANAVPGYVEFSPSREGAHAIGYGRAFATLGSNTSGIEAYAAGRFFTVTEHVIRDGALVDLAEYVEQALAPRHGAARTSQASDSVETVPVDAKTVTELRSALAHMPSDDRDFWVRMGMALRELGPTGDGLWTEWSQKSEKYDPKDAARVWRSLNPADTGYQAVFAAAARQGWVNPASGAAQLGAPAPASGENAGDLLARLSVDWTGEDDDEVPDIVEGLVADEDVTLLGGHGGVGKSFLALQMACAVALGEPVLDCDTRQARVLYYSAEDGRKRLMRRLRRVTETFDYDPEGLRERLLVLDASEVDPLYGEELRDVGTAGRAHMMKHLGETAPFRNLQAMVDAFDPQLVIIDGASDTFDGNEIARREVRAFIKLLRQVHTKRRVGVMLLVHIDRASARGYSSNDDGYAGNAQWHNSCRRRMYLQQKVEKDDDDGSVISESFVLRVMKNTDGPPAPDRELARDNNGLWRPGVHIGGELAREAGPDPRLTVAALIRDAYDRGQFVTTSLSPNATTGVHGMLSGHPEWPRRLRKAKQTKDVVLGLERDGILGREPFAKPDRHTGERWFVLRDPNKPFERPAGSGGE</sequence>
<evidence type="ECO:0000259" key="1">
    <source>
        <dbReference type="Pfam" id="PF08707"/>
    </source>
</evidence>
<dbReference type="EMBL" id="JAJUOS010000002">
    <property type="protein sequence ID" value="MCE5972484.1"/>
    <property type="molecule type" value="Genomic_DNA"/>
</dbReference>
<dbReference type="Pfam" id="PF08707">
    <property type="entry name" value="PriCT_2"/>
    <property type="match status" value="1"/>
</dbReference>
<dbReference type="Gene3D" id="3.40.50.300">
    <property type="entry name" value="P-loop containing nucleotide triphosphate hydrolases"/>
    <property type="match status" value="1"/>
</dbReference>
<gene>
    <name evidence="2" type="ORF">LZA78_03175</name>
</gene>
<accession>A0ABS8YVF2</accession>
<proteinExistence type="predicted"/>
<feature type="domain" description="Primase C-terminal 2" evidence="1">
    <location>
        <begin position="208"/>
        <end position="275"/>
    </location>
</feature>
<keyword evidence="3" id="KW-1185">Reference proteome</keyword>
<evidence type="ECO:0000313" key="2">
    <source>
        <dbReference type="EMBL" id="MCE5972484.1"/>
    </source>
</evidence>
<dbReference type="Proteomes" id="UP001521181">
    <property type="component" value="Unassembled WGS sequence"/>
</dbReference>
<evidence type="ECO:0000313" key="3">
    <source>
        <dbReference type="Proteomes" id="UP001521181"/>
    </source>
</evidence>
<dbReference type="RefSeq" id="WP_233675503.1">
    <property type="nucleotide sequence ID" value="NZ_JAJUOS010000002.1"/>
</dbReference>
<dbReference type="Pfam" id="PF13481">
    <property type="entry name" value="AAA_25"/>
    <property type="match status" value="1"/>
</dbReference>
<dbReference type="InterPro" id="IPR027417">
    <property type="entry name" value="P-loop_NTPase"/>
</dbReference>
<comment type="caution">
    <text evidence="2">The sequence shown here is derived from an EMBL/GenBank/DDBJ whole genome shotgun (WGS) entry which is preliminary data.</text>
</comment>
<name>A0ABS8YVF2_9RHOB</name>